<evidence type="ECO:0000313" key="2">
    <source>
        <dbReference type="EMBL" id="MEQ2468599.1"/>
    </source>
</evidence>
<keyword evidence="2" id="KW-0946">Virion</keyword>
<comment type="caution">
    <text evidence="2">The sequence shown here is derived from an EMBL/GenBank/DDBJ whole genome shotgun (WGS) entry which is preliminary data.</text>
</comment>
<organism evidence="2 3">
    <name type="scientific">Niallia hominis</name>
    <dbReference type="NCBI Taxonomy" id="3133173"/>
    <lineage>
        <taxon>Bacteria</taxon>
        <taxon>Bacillati</taxon>
        <taxon>Bacillota</taxon>
        <taxon>Bacilli</taxon>
        <taxon>Bacillales</taxon>
        <taxon>Bacillaceae</taxon>
        <taxon>Niallia</taxon>
    </lineage>
</organism>
<evidence type="ECO:0000256" key="1">
    <source>
        <dbReference type="SAM" id="MobiDB-lite"/>
    </source>
</evidence>
<feature type="region of interest" description="Disordered" evidence="1">
    <location>
        <begin position="1"/>
        <end position="21"/>
    </location>
</feature>
<evidence type="ECO:0000313" key="3">
    <source>
        <dbReference type="Proteomes" id="UP001465426"/>
    </source>
</evidence>
<keyword evidence="2" id="KW-0167">Capsid protein</keyword>
<protein>
    <submittedName>
        <fullName evidence="2">CotD family spore coat protein</fullName>
    </submittedName>
</protein>
<dbReference type="EMBL" id="JBBMFN010000122">
    <property type="protein sequence ID" value="MEQ2468599.1"/>
    <property type="molecule type" value="Genomic_DNA"/>
</dbReference>
<dbReference type="Pfam" id="PF11122">
    <property type="entry name" value="Spore-coat_CotD"/>
    <property type="match status" value="1"/>
</dbReference>
<reference evidence="2 3" key="1">
    <citation type="submission" date="2024-03" db="EMBL/GenBank/DDBJ databases">
        <title>Human intestinal bacterial collection.</title>
        <authorList>
            <person name="Pauvert C."/>
            <person name="Hitch T.C.A."/>
            <person name="Clavel T."/>
        </authorList>
    </citation>
    <scope>NUCLEOTIDE SEQUENCE [LARGE SCALE GENOMIC DNA]</scope>
    <source>
        <strain evidence="2 3">CLA-SR-H024</strain>
    </source>
</reference>
<dbReference type="InterPro" id="IPR020108">
    <property type="entry name" value="Spore_coat_CotD"/>
</dbReference>
<accession>A0ABV1F5D6</accession>
<name>A0ABV1F5D6_9BACI</name>
<proteinExistence type="predicted"/>
<dbReference type="Proteomes" id="UP001465426">
    <property type="component" value="Unassembled WGS sequence"/>
</dbReference>
<sequence length="104" mass="12044">MGRHNNNNVLGSSNNNHGKKCRNCVSPVRDIVHPTQTVVRTTTNEKRIRNIHPTEVINVNRTVIRNENYFPVTERQVNETVVEDFDCGTDVNNPNNCRPRRNFF</sequence>
<gene>
    <name evidence="2" type="ORF">WMO63_23385</name>
</gene>
<keyword evidence="3" id="KW-1185">Reference proteome</keyword>
<dbReference type="RefSeq" id="WP_251629898.1">
    <property type="nucleotide sequence ID" value="NZ_JBBMFN010000122.1"/>
</dbReference>
<feature type="compositionally biased region" description="Low complexity" evidence="1">
    <location>
        <begin position="1"/>
        <end position="16"/>
    </location>
</feature>